<dbReference type="InterPro" id="IPR050736">
    <property type="entry name" value="Sensor_HK_Regulatory"/>
</dbReference>
<evidence type="ECO:0000256" key="7">
    <source>
        <dbReference type="SAM" id="Phobius"/>
    </source>
</evidence>
<dbReference type="CDD" id="cd17546">
    <property type="entry name" value="REC_hyHK_CKI1_RcsC-like"/>
    <property type="match status" value="1"/>
</dbReference>
<evidence type="ECO:0000256" key="3">
    <source>
        <dbReference type="ARBA" id="ARBA00022679"/>
    </source>
</evidence>
<dbReference type="SUPFAM" id="SSF55874">
    <property type="entry name" value="ATPase domain of HSP90 chaperone/DNA topoisomerase II/histidine kinase"/>
    <property type="match status" value="1"/>
</dbReference>
<dbReference type="GO" id="GO:0004673">
    <property type="term" value="F:protein histidine kinase activity"/>
    <property type="evidence" value="ECO:0007669"/>
    <property type="project" value="UniProtKB-EC"/>
</dbReference>
<dbReference type="GO" id="GO:0000160">
    <property type="term" value="P:phosphorelay signal transduction system"/>
    <property type="evidence" value="ECO:0007669"/>
    <property type="project" value="UniProtKB-KW"/>
</dbReference>
<keyword evidence="5" id="KW-0902">Two-component regulatory system</keyword>
<dbReference type="SMART" id="SM00448">
    <property type="entry name" value="REC"/>
    <property type="match status" value="1"/>
</dbReference>
<dbReference type="InterPro" id="IPR011006">
    <property type="entry name" value="CheY-like_superfamily"/>
</dbReference>
<dbReference type="InterPro" id="IPR001789">
    <property type="entry name" value="Sig_transdc_resp-reg_receiver"/>
</dbReference>
<evidence type="ECO:0000313" key="9">
    <source>
        <dbReference type="EMBL" id="KAL0396921.1"/>
    </source>
</evidence>
<protein>
    <recommendedName>
        <fullName evidence="2">histidine kinase</fullName>
        <ecNumber evidence="2">2.7.13.3</ecNumber>
    </recommendedName>
</protein>
<keyword evidence="7" id="KW-0812">Transmembrane</keyword>
<name>A0AAW2SW98_9LAMI</name>
<evidence type="ECO:0000256" key="5">
    <source>
        <dbReference type="ARBA" id="ARBA00023012"/>
    </source>
</evidence>
<dbReference type="AlphaFoldDB" id="A0AAW2SW98"/>
<dbReference type="InterPro" id="IPR036890">
    <property type="entry name" value="HATPase_C_sf"/>
</dbReference>
<organism evidence="9">
    <name type="scientific">Sesamum calycinum</name>
    <dbReference type="NCBI Taxonomy" id="2727403"/>
    <lineage>
        <taxon>Eukaryota</taxon>
        <taxon>Viridiplantae</taxon>
        <taxon>Streptophyta</taxon>
        <taxon>Embryophyta</taxon>
        <taxon>Tracheophyta</taxon>
        <taxon>Spermatophyta</taxon>
        <taxon>Magnoliopsida</taxon>
        <taxon>eudicotyledons</taxon>
        <taxon>Gunneridae</taxon>
        <taxon>Pentapetalae</taxon>
        <taxon>asterids</taxon>
        <taxon>lamiids</taxon>
        <taxon>Lamiales</taxon>
        <taxon>Pedaliaceae</taxon>
        <taxon>Sesamum</taxon>
    </lineage>
</organism>
<comment type="caution">
    <text evidence="9">The sequence shown here is derived from an EMBL/GenBank/DDBJ whole genome shotgun (WGS) entry which is preliminary data.</text>
</comment>
<comment type="catalytic activity">
    <reaction evidence="1">
        <text>ATP + protein L-histidine = ADP + protein N-phospho-L-histidine.</text>
        <dbReference type="EC" id="2.7.13.3"/>
    </reaction>
</comment>
<dbReference type="Pfam" id="PF02518">
    <property type="entry name" value="HATPase_c"/>
    <property type="match status" value="1"/>
</dbReference>
<sequence length="970" mass="109258">MGSLHTRRLFNRISQLLTSCKARIILPPPCSRRSSSHRDVEEEEIQYESSVCLSSSYYSVFVVRLAIMVMLAILIGLLTLLTWHITRVYTKRSLNTLAYGLRHELLQRPILRMWNILNSTVEVATAQVKLSESVIRRYNRPVNQAEQVELYEVMRDVTWALFASRKALNSITLNYRNGFVQAFHRNHRSNNTYYIYSDLFNYSISGAYDVNLLSSHQGWNDQSIHSNTSAIWYREPLDPQTGEKVGKATEIPPDELINIAGISQVPDGTASWHIAVSKYTDSPLLSAALPVWDPSHESIVAVVGVTTALYSVGQLMKELVEFHSGHIYLTSQEGWLLATSTNTPLLMNSTTGPKLIMAVDSEDNMIRSGAECLQKVYGNKFPPSQEVHIENARLGNQLYYIDSFFLNLKRLPMVESGKLILEETEFDLGRELEGLIDMFSVQCINHNVETVLDLSGIDPNKWESVFESFEQADPSTTRLHGGTGLGLCIVSNPGEFNMVNKMNGEIEVVKKSGPGTLMRLYLLLSTPADLTKQHNQLNLEKHNLTVLLALNGRMTRLVMTQWLQKNGVYTHEAADWNELTLRLQELFKARIYTQNSLVECPTTDEQNAESCLTSVFIIIIDIGLLDLSTEIWKQQLNFLDKYCCRANFAWILNHETSNAIKAELRKRGHLLMVNRPLYKAKMIQIFEAVIRDRSVQLEKNMVALQTPTADGQFHEFLEIDALHSGSVSSDDSEKSENESFTRERAFHVREKASKNLSRATFSQSMILGDYSDLANVNLQDTSNRNNLVQARVKEQHLTKSNCEDQGAAACSHKVNEQKSLEGLCILLAEDTPVLQRVAAIMLEKMGAKVVVVGDGLQAVEALKDKKRLYEYRDESFPEDGRLKTNHVEALPYDLILMDCQMPKMDGYEATKAIRRSEAGTGLHIPIVALTAHAMSSDEAKCLEVGMDAYLTKPIDCKLMVSTILSLTKGT</sequence>
<keyword evidence="3" id="KW-0808">Transferase</keyword>
<keyword evidence="7" id="KW-1133">Transmembrane helix</keyword>
<reference evidence="9" key="1">
    <citation type="submission" date="2020-06" db="EMBL/GenBank/DDBJ databases">
        <authorList>
            <person name="Li T."/>
            <person name="Hu X."/>
            <person name="Zhang T."/>
            <person name="Song X."/>
            <person name="Zhang H."/>
            <person name="Dai N."/>
            <person name="Sheng W."/>
            <person name="Hou X."/>
            <person name="Wei L."/>
        </authorList>
    </citation>
    <scope>NUCLEOTIDE SEQUENCE</scope>
    <source>
        <strain evidence="9">KEN8</strain>
        <tissue evidence="9">Leaf</tissue>
    </source>
</reference>
<dbReference type="EMBL" id="JACGWM010000001">
    <property type="protein sequence ID" value="KAL0396921.1"/>
    <property type="molecule type" value="Genomic_DNA"/>
</dbReference>
<evidence type="ECO:0000259" key="8">
    <source>
        <dbReference type="PROSITE" id="PS50110"/>
    </source>
</evidence>
<feature type="transmembrane region" description="Helical" evidence="7">
    <location>
        <begin position="61"/>
        <end position="85"/>
    </location>
</feature>
<evidence type="ECO:0000256" key="6">
    <source>
        <dbReference type="PROSITE-ProRule" id="PRU00169"/>
    </source>
</evidence>
<dbReference type="InterPro" id="IPR003594">
    <property type="entry name" value="HATPase_dom"/>
</dbReference>
<dbReference type="Gene3D" id="3.40.50.2300">
    <property type="match status" value="1"/>
</dbReference>
<dbReference type="Gene3D" id="3.30.565.10">
    <property type="entry name" value="Histidine kinase-like ATPase, C-terminal domain"/>
    <property type="match status" value="1"/>
</dbReference>
<keyword evidence="4 9" id="KW-0418">Kinase</keyword>
<dbReference type="PANTHER" id="PTHR43711">
    <property type="entry name" value="TWO-COMPONENT HISTIDINE KINASE"/>
    <property type="match status" value="1"/>
</dbReference>
<accession>A0AAW2SW98</accession>
<dbReference type="PANTHER" id="PTHR43711:SF1">
    <property type="entry name" value="HISTIDINE KINASE 1"/>
    <property type="match status" value="1"/>
</dbReference>
<dbReference type="Pfam" id="PF00072">
    <property type="entry name" value="Response_reg"/>
    <property type="match status" value="1"/>
</dbReference>
<keyword evidence="6" id="KW-0597">Phosphoprotein</keyword>
<reference evidence="9" key="2">
    <citation type="journal article" date="2024" name="Plant">
        <title>Genomic evolution and insights into agronomic trait innovations of Sesamum species.</title>
        <authorList>
            <person name="Miao H."/>
            <person name="Wang L."/>
            <person name="Qu L."/>
            <person name="Liu H."/>
            <person name="Sun Y."/>
            <person name="Le M."/>
            <person name="Wang Q."/>
            <person name="Wei S."/>
            <person name="Zheng Y."/>
            <person name="Lin W."/>
            <person name="Duan Y."/>
            <person name="Cao H."/>
            <person name="Xiong S."/>
            <person name="Wang X."/>
            <person name="Wei L."/>
            <person name="Li C."/>
            <person name="Ma Q."/>
            <person name="Ju M."/>
            <person name="Zhao R."/>
            <person name="Li G."/>
            <person name="Mu C."/>
            <person name="Tian Q."/>
            <person name="Mei H."/>
            <person name="Zhang T."/>
            <person name="Gao T."/>
            <person name="Zhang H."/>
        </authorList>
    </citation>
    <scope>NUCLEOTIDE SEQUENCE</scope>
    <source>
        <strain evidence="9">KEN8</strain>
    </source>
</reference>
<gene>
    <name evidence="9" type="ORF">Scaly_0140500</name>
</gene>
<dbReference type="SUPFAM" id="SSF52172">
    <property type="entry name" value="CheY-like"/>
    <property type="match status" value="1"/>
</dbReference>
<evidence type="ECO:0000256" key="2">
    <source>
        <dbReference type="ARBA" id="ARBA00012438"/>
    </source>
</evidence>
<evidence type="ECO:0000256" key="4">
    <source>
        <dbReference type="ARBA" id="ARBA00022777"/>
    </source>
</evidence>
<evidence type="ECO:0000256" key="1">
    <source>
        <dbReference type="ARBA" id="ARBA00000085"/>
    </source>
</evidence>
<feature type="domain" description="Response regulatory" evidence="8">
    <location>
        <begin position="824"/>
        <end position="967"/>
    </location>
</feature>
<dbReference type="PROSITE" id="PS50110">
    <property type="entry name" value="RESPONSE_REGULATORY"/>
    <property type="match status" value="1"/>
</dbReference>
<feature type="modified residue" description="4-aspartylphosphate" evidence="6">
    <location>
        <position position="898"/>
    </location>
</feature>
<proteinExistence type="predicted"/>
<dbReference type="EC" id="2.7.13.3" evidence="2"/>
<keyword evidence="7" id="KW-0472">Membrane</keyword>